<proteinExistence type="inferred from homology"/>
<dbReference type="InterPro" id="IPR012951">
    <property type="entry name" value="BBE"/>
</dbReference>
<evidence type="ECO:0000256" key="3">
    <source>
        <dbReference type="ARBA" id="ARBA00022630"/>
    </source>
</evidence>
<keyword evidence="5" id="KW-0560">Oxidoreductase</keyword>
<sequence>MPTTISETASTPTISPRNCRCLPHDPCWPSTHEWNLFNATVNGHLIQIRPVGSVCHGALQSTTWETSPITNSSCFVHTPRTVPCTQGRIPVYGILAHSAEEIQHAVSFARRHNLHVAIRNTGHDGIGRSSGYGSFQINVSRLKAMHFDRDFTPQGGMRSRGHAVTLGAGVLGLEALAAGRMNGVNVVTGTCSSVGLVGGFLQGGGLSLLGPAYGTASDNALEMWVVTAQGDLVVANEYQNEELFWALRGGGGGTFGVVVNTTIRAYPDVPAVHFVLTAAVPRQYNGTVGGDQAIWDITAELTNILPALKRMKNATSAIIVPRFEATRAVLEAHILFVNISDKGRIERQFSSMHDVLKIRGLAGVYTSELKVYPQMSTWLNVPRQLNTAGFGLIEGSVLVSEENFFAPNGTSRITDVLSRLEYIVGDSVEILMSVGGQVKANADIVDSALLPAWREAGLLLTIRRVLPSTSMTKTMLNSQLPFVRALQVPPLGAYYNVANIEEPDARVAFWGENYQRLYEVKQRWDPEGLFIVRMGVGSEHWDDEGICRV</sequence>
<comment type="similarity">
    <text evidence="2">Belongs to the oxygen-dependent FAD-linked oxidoreductase family.</text>
</comment>
<keyword evidence="3" id="KW-0285">Flavoprotein</keyword>
<dbReference type="PANTHER" id="PTHR42973">
    <property type="entry name" value="BINDING OXIDOREDUCTASE, PUTATIVE (AFU_ORTHOLOGUE AFUA_1G17690)-RELATED"/>
    <property type="match status" value="1"/>
</dbReference>
<evidence type="ECO:0000256" key="1">
    <source>
        <dbReference type="ARBA" id="ARBA00001974"/>
    </source>
</evidence>
<dbReference type="Proteomes" id="UP000248961">
    <property type="component" value="Unassembled WGS sequence"/>
</dbReference>
<dbReference type="SUPFAM" id="SSF56176">
    <property type="entry name" value="FAD-binding/transporter-associated domain-like"/>
    <property type="match status" value="1"/>
</dbReference>
<reference evidence="7 8" key="1">
    <citation type="submission" date="2018-02" db="EMBL/GenBank/DDBJ databases">
        <title>The genomes of Aspergillus section Nigri reveals drivers in fungal speciation.</title>
        <authorList>
            <consortium name="DOE Joint Genome Institute"/>
            <person name="Vesth T.C."/>
            <person name="Nybo J."/>
            <person name="Theobald S."/>
            <person name="Brandl J."/>
            <person name="Frisvad J.C."/>
            <person name="Nielsen K.F."/>
            <person name="Lyhne E.K."/>
            <person name="Kogle M.E."/>
            <person name="Kuo A."/>
            <person name="Riley R."/>
            <person name="Clum A."/>
            <person name="Nolan M."/>
            <person name="Lipzen A."/>
            <person name="Salamov A."/>
            <person name="Henrissat B."/>
            <person name="Wiebenga A."/>
            <person name="De vries R.P."/>
            <person name="Grigoriev I.V."/>
            <person name="Mortensen U.H."/>
            <person name="Andersen M.R."/>
            <person name="Baker S.E."/>
        </authorList>
    </citation>
    <scope>NUCLEOTIDE SEQUENCE [LARGE SCALE GENOMIC DNA]</scope>
    <source>
        <strain evidence="7 8">CBS 101889</strain>
    </source>
</reference>
<feature type="domain" description="FAD-binding PCMH-type" evidence="6">
    <location>
        <begin position="84"/>
        <end position="268"/>
    </location>
</feature>
<dbReference type="Pfam" id="PF08031">
    <property type="entry name" value="BBE"/>
    <property type="match status" value="1"/>
</dbReference>
<dbReference type="InterPro" id="IPR006094">
    <property type="entry name" value="Oxid_FAD_bind_N"/>
</dbReference>
<evidence type="ECO:0000256" key="5">
    <source>
        <dbReference type="ARBA" id="ARBA00023002"/>
    </source>
</evidence>
<dbReference type="OrthoDB" id="9983560at2759"/>
<dbReference type="Gene3D" id="3.30.465.10">
    <property type="match status" value="2"/>
</dbReference>
<dbReference type="EMBL" id="KZ824313">
    <property type="protein sequence ID" value="RAL08528.1"/>
    <property type="molecule type" value="Genomic_DNA"/>
</dbReference>
<dbReference type="AlphaFoldDB" id="A0A395HNV6"/>
<dbReference type="STRING" id="1450537.A0A395HNV6"/>
<protein>
    <submittedName>
        <fullName evidence="7">FAD-binding domain-containing protein</fullName>
    </submittedName>
</protein>
<accession>A0A395HNV6</accession>
<evidence type="ECO:0000259" key="6">
    <source>
        <dbReference type="PROSITE" id="PS51387"/>
    </source>
</evidence>
<dbReference type="InterPro" id="IPR036318">
    <property type="entry name" value="FAD-bd_PCMH-like_sf"/>
</dbReference>
<dbReference type="InterPro" id="IPR016166">
    <property type="entry name" value="FAD-bd_PCMH"/>
</dbReference>
<evidence type="ECO:0000313" key="7">
    <source>
        <dbReference type="EMBL" id="RAL08528.1"/>
    </source>
</evidence>
<keyword evidence="4" id="KW-0274">FAD</keyword>
<name>A0A395HNV6_ASPHC</name>
<dbReference type="GeneID" id="37202152"/>
<gene>
    <name evidence="7" type="ORF">BO97DRAFT_437613</name>
</gene>
<dbReference type="RefSeq" id="XP_025547682.1">
    <property type="nucleotide sequence ID" value="XM_025697863.1"/>
</dbReference>
<dbReference type="GO" id="GO:0071949">
    <property type="term" value="F:FAD binding"/>
    <property type="evidence" value="ECO:0007669"/>
    <property type="project" value="InterPro"/>
</dbReference>
<comment type="cofactor">
    <cofactor evidence="1">
        <name>FAD</name>
        <dbReference type="ChEBI" id="CHEBI:57692"/>
    </cofactor>
</comment>
<evidence type="ECO:0000256" key="2">
    <source>
        <dbReference type="ARBA" id="ARBA00005466"/>
    </source>
</evidence>
<dbReference type="PANTHER" id="PTHR42973:SF39">
    <property type="entry name" value="FAD-BINDING PCMH-TYPE DOMAIN-CONTAINING PROTEIN"/>
    <property type="match status" value="1"/>
</dbReference>
<dbReference type="InterPro" id="IPR050416">
    <property type="entry name" value="FAD-linked_Oxidoreductase"/>
</dbReference>
<dbReference type="VEuPathDB" id="FungiDB:BO97DRAFT_437613"/>
<dbReference type="GO" id="GO:0016491">
    <property type="term" value="F:oxidoreductase activity"/>
    <property type="evidence" value="ECO:0007669"/>
    <property type="project" value="UniProtKB-KW"/>
</dbReference>
<dbReference type="InterPro" id="IPR016169">
    <property type="entry name" value="FAD-bd_PCMH_sub2"/>
</dbReference>
<dbReference type="PROSITE" id="PS51387">
    <property type="entry name" value="FAD_PCMH"/>
    <property type="match status" value="1"/>
</dbReference>
<evidence type="ECO:0000313" key="8">
    <source>
        <dbReference type="Proteomes" id="UP000248961"/>
    </source>
</evidence>
<organism evidence="7 8">
    <name type="scientific">Aspergillus homomorphus (strain CBS 101889)</name>
    <dbReference type="NCBI Taxonomy" id="1450537"/>
    <lineage>
        <taxon>Eukaryota</taxon>
        <taxon>Fungi</taxon>
        <taxon>Dikarya</taxon>
        <taxon>Ascomycota</taxon>
        <taxon>Pezizomycotina</taxon>
        <taxon>Eurotiomycetes</taxon>
        <taxon>Eurotiomycetidae</taxon>
        <taxon>Eurotiales</taxon>
        <taxon>Aspergillaceae</taxon>
        <taxon>Aspergillus</taxon>
        <taxon>Aspergillus subgen. Circumdati</taxon>
    </lineage>
</organism>
<evidence type="ECO:0000256" key="4">
    <source>
        <dbReference type="ARBA" id="ARBA00022827"/>
    </source>
</evidence>
<dbReference type="Pfam" id="PF01565">
    <property type="entry name" value="FAD_binding_4"/>
    <property type="match status" value="1"/>
</dbReference>
<keyword evidence="8" id="KW-1185">Reference proteome</keyword>